<evidence type="ECO:0000313" key="2">
    <source>
        <dbReference type="EMBL" id="TDR94760.1"/>
    </source>
</evidence>
<gene>
    <name evidence="2" type="ORF">EV668_2049</name>
</gene>
<sequence length="84" mass="9191">MFRWLSLALAIAYVLTGLRLCYPSDGSFGVRYLETVVVVFPGIFPVVPMMFSVLVCNQNSLNVALVIMAMMSAGYSAMIVYALS</sequence>
<keyword evidence="1" id="KW-0472">Membrane</keyword>
<dbReference type="AlphaFoldDB" id="A0A4R7C802"/>
<dbReference type="Proteomes" id="UP000295122">
    <property type="component" value="Unassembled WGS sequence"/>
</dbReference>
<name>A0A4R7C802_9HYPH</name>
<evidence type="ECO:0000256" key="1">
    <source>
        <dbReference type="SAM" id="Phobius"/>
    </source>
</evidence>
<organism evidence="2 3">
    <name type="scientific">Enterovirga rhinocerotis</name>
    <dbReference type="NCBI Taxonomy" id="1339210"/>
    <lineage>
        <taxon>Bacteria</taxon>
        <taxon>Pseudomonadati</taxon>
        <taxon>Pseudomonadota</taxon>
        <taxon>Alphaproteobacteria</taxon>
        <taxon>Hyphomicrobiales</taxon>
        <taxon>Methylobacteriaceae</taxon>
        <taxon>Enterovirga</taxon>
    </lineage>
</organism>
<keyword evidence="3" id="KW-1185">Reference proteome</keyword>
<protein>
    <submittedName>
        <fullName evidence="2">Uncharacterized protein</fullName>
    </submittedName>
</protein>
<comment type="caution">
    <text evidence="2">The sequence shown here is derived from an EMBL/GenBank/DDBJ whole genome shotgun (WGS) entry which is preliminary data.</text>
</comment>
<dbReference type="EMBL" id="SNZR01000011">
    <property type="protein sequence ID" value="TDR94760.1"/>
    <property type="molecule type" value="Genomic_DNA"/>
</dbReference>
<keyword evidence="1" id="KW-0812">Transmembrane</keyword>
<feature type="transmembrane region" description="Helical" evidence="1">
    <location>
        <begin position="63"/>
        <end position="83"/>
    </location>
</feature>
<reference evidence="2 3" key="1">
    <citation type="submission" date="2019-03" db="EMBL/GenBank/DDBJ databases">
        <title>Genomic Encyclopedia of Type Strains, Phase IV (KMG-IV): sequencing the most valuable type-strain genomes for metagenomic binning, comparative biology and taxonomic classification.</title>
        <authorList>
            <person name="Goeker M."/>
        </authorList>
    </citation>
    <scope>NUCLEOTIDE SEQUENCE [LARGE SCALE GENOMIC DNA]</scope>
    <source>
        <strain evidence="2 3">DSM 25903</strain>
    </source>
</reference>
<keyword evidence="1" id="KW-1133">Transmembrane helix</keyword>
<evidence type="ECO:0000313" key="3">
    <source>
        <dbReference type="Proteomes" id="UP000295122"/>
    </source>
</evidence>
<accession>A0A4R7C802</accession>
<proteinExistence type="predicted"/>
<feature type="transmembrane region" description="Helical" evidence="1">
    <location>
        <begin position="37"/>
        <end position="56"/>
    </location>
</feature>